<reference evidence="1 2" key="1">
    <citation type="submission" date="2019-03" db="EMBL/GenBank/DDBJ databases">
        <title>Genomics of glacier-inhabiting Cryobacterium strains.</title>
        <authorList>
            <person name="Liu Q."/>
            <person name="Xin Y.-H."/>
        </authorList>
    </citation>
    <scope>NUCLEOTIDE SEQUENCE [LARGE SCALE GENOMIC DNA]</scope>
    <source>
        <strain evidence="1 2">Hh4</strain>
    </source>
</reference>
<protein>
    <submittedName>
        <fullName evidence="1">Uncharacterized protein</fullName>
    </submittedName>
</protein>
<comment type="caution">
    <text evidence="1">The sequence shown here is derived from an EMBL/GenBank/DDBJ whole genome shotgun (WGS) entry which is preliminary data.</text>
</comment>
<dbReference type="EMBL" id="SOHH01000061">
    <property type="protein sequence ID" value="TFD78267.1"/>
    <property type="molecule type" value="Genomic_DNA"/>
</dbReference>
<accession>A0A4R9B8Q7</accession>
<evidence type="ECO:0000313" key="2">
    <source>
        <dbReference type="Proteomes" id="UP000298313"/>
    </source>
</evidence>
<sequence length="153" mass="17618">MFFEHELEARTGPVTRQRITRVHQRLLDCLETESEVILVGDDRVLLAAEREIQPLGAMARTMHAEDLLFGLDLFLREPWLDPGSQERQDQRVQLRLTSALIGMLVTSRLIDRSRCACPLIDLQARIRSASRGLYPRRMPESAIPGAEGWRWRT</sequence>
<keyword evidence="2" id="KW-1185">Reference proteome</keyword>
<evidence type="ECO:0000313" key="1">
    <source>
        <dbReference type="EMBL" id="TFD78267.1"/>
    </source>
</evidence>
<gene>
    <name evidence="1" type="ORF">E3T48_07450</name>
</gene>
<organism evidence="1 2">
    <name type="scientific">Cryobacterium fucosi</name>
    <dbReference type="NCBI Taxonomy" id="1259157"/>
    <lineage>
        <taxon>Bacteria</taxon>
        <taxon>Bacillati</taxon>
        <taxon>Actinomycetota</taxon>
        <taxon>Actinomycetes</taxon>
        <taxon>Micrococcales</taxon>
        <taxon>Microbacteriaceae</taxon>
        <taxon>Cryobacterium</taxon>
    </lineage>
</organism>
<dbReference type="Proteomes" id="UP000298313">
    <property type="component" value="Unassembled WGS sequence"/>
</dbReference>
<proteinExistence type="predicted"/>
<name>A0A4R9B8Q7_9MICO</name>
<dbReference type="AlphaFoldDB" id="A0A4R9B8Q7"/>